<dbReference type="InterPro" id="IPR000477">
    <property type="entry name" value="RT_dom"/>
</dbReference>
<dbReference type="PANTHER" id="PTHR19446">
    <property type="entry name" value="REVERSE TRANSCRIPTASES"/>
    <property type="match status" value="1"/>
</dbReference>
<dbReference type="KEGG" id="pbar:105427362"/>
<dbReference type="Proteomes" id="UP000504615">
    <property type="component" value="Unplaced"/>
</dbReference>
<feature type="coiled-coil region" evidence="1">
    <location>
        <begin position="266"/>
        <end position="305"/>
    </location>
</feature>
<evidence type="ECO:0000313" key="3">
    <source>
        <dbReference type="Proteomes" id="UP000504615"/>
    </source>
</evidence>
<keyword evidence="1" id="KW-0175">Coiled coil</keyword>
<sequence>MTTRKDIKLINTRKISKGMAEMEIVHGGSRWRIVTVYSHCIEETMEVLLEGIQEEKESHLIIGALEEIKNMKEGDRIESDHVPLEVELEGADRKKERRSNTIEKVTSVWTEEGIQQYHEKCIGWKCEQTESGRIWKELEEKVKKSITKVKKKIALWKIGRRTWHSKEWNKKKRELRKELGRLKRGKISREEFVQKRKEYRDWCKKEKHKHEREEEERIKAIRTEEEAWRYINKYRKKKEGISESIEIERWTTHFMELLDGSKDKIIMKEEEEEKKTKKAKQEREKEENELTREEIIKQLIELKKRKAPGENEIENEAWRLMSKEIGETFVMLLNKIWKGEGIPQEWNNGLISPIYKRREKNEVTNYRGMTLMDTAYKIYAKVLNERLKKEIEKNLKEGQFGFREGRGTIDAVYTLNYVANRELARKKGNAFFADLKAAFDKVDRKKLGEMIEKQDDIVLLATSEQELKGMMKRFRKYIQKKDLLLSPGKSKVLVFERGRGRRGKREWRWGEEDIEEVKEMKYLGYIIQKNGRAERYLEERMKRAMIAMKQTWSIGEKLFKNDFERRMKMFNALVESIALYGAEIEGHRILLEETKIREIRIEVIRRASKYEETNRKTNKKLVTECIREIEKGKRESEESKWEKKRRIMMEKSEPIWTVVKHNCGQTGLWSIRTVINWNGGQSGRWSIGSVVNRDGGQTGLWPKETVVNRDSDQLQRRQYQCGQSQRGQLEL</sequence>
<dbReference type="GeneID" id="105427362"/>
<organism evidence="3 4">
    <name type="scientific">Pogonomyrmex barbatus</name>
    <name type="common">red harvester ant</name>
    <dbReference type="NCBI Taxonomy" id="144034"/>
    <lineage>
        <taxon>Eukaryota</taxon>
        <taxon>Metazoa</taxon>
        <taxon>Ecdysozoa</taxon>
        <taxon>Arthropoda</taxon>
        <taxon>Hexapoda</taxon>
        <taxon>Insecta</taxon>
        <taxon>Pterygota</taxon>
        <taxon>Neoptera</taxon>
        <taxon>Endopterygota</taxon>
        <taxon>Hymenoptera</taxon>
        <taxon>Apocrita</taxon>
        <taxon>Aculeata</taxon>
        <taxon>Formicoidea</taxon>
        <taxon>Formicidae</taxon>
        <taxon>Myrmicinae</taxon>
        <taxon>Pogonomyrmex</taxon>
    </lineage>
</organism>
<name>A0A6I9W6U3_9HYME</name>
<evidence type="ECO:0000256" key="1">
    <source>
        <dbReference type="SAM" id="Coils"/>
    </source>
</evidence>
<dbReference type="AlphaFoldDB" id="A0A6I9W6U3"/>
<dbReference type="RefSeq" id="XP_011637362.1">
    <property type="nucleotide sequence ID" value="XM_011639060.1"/>
</dbReference>
<dbReference type="OrthoDB" id="7555247at2759"/>
<gene>
    <name evidence="4" type="primary">LOC105427362</name>
</gene>
<evidence type="ECO:0000259" key="2">
    <source>
        <dbReference type="Pfam" id="PF00078"/>
    </source>
</evidence>
<accession>A0A6I9W6U3</accession>
<protein>
    <submittedName>
        <fullName evidence="4">Trichohyalin-like</fullName>
    </submittedName>
</protein>
<evidence type="ECO:0000313" key="4">
    <source>
        <dbReference type="RefSeq" id="XP_011637362.1"/>
    </source>
</evidence>
<dbReference type="CDD" id="cd01650">
    <property type="entry name" value="RT_nLTR_like"/>
    <property type="match status" value="1"/>
</dbReference>
<reference evidence="4" key="1">
    <citation type="submission" date="2025-08" db="UniProtKB">
        <authorList>
            <consortium name="RefSeq"/>
        </authorList>
    </citation>
    <scope>IDENTIFICATION</scope>
</reference>
<dbReference type="Pfam" id="PF00078">
    <property type="entry name" value="RVT_1"/>
    <property type="match status" value="1"/>
</dbReference>
<feature type="domain" description="Reverse transcriptase" evidence="2">
    <location>
        <begin position="360"/>
        <end position="447"/>
    </location>
</feature>
<keyword evidence="3" id="KW-1185">Reference proteome</keyword>
<proteinExistence type="predicted"/>